<evidence type="ECO:0000313" key="2">
    <source>
        <dbReference type="Proteomes" id="UP000674425"/>
    </source>
</evidence>
<dbReference type="Proteomes" id="UP000674425">
    <property type="component" value="Unassembled WGS sequence"/>
</dbReference>
<reference evidence="1 2" key="1">
    <citation type="submission" date="2021-02" db="EMBL/GenBank/DDBJ databases">
        <authorList>
            <person name="Vanwijnsberghe S."/>
        </authorList>
    </citation>
    <scope>NUCLEOTIDE SEQUENCE [LARGE SCALE GENOMIC DNA]</scope>
    <source>
        <strain evidence="1 2">R-69658</strain>
    </source>
</reference>
<gene>
    <name evidence="1" type="ORF">R69658_08203</name>
</gene>
<protein>
    <submittedName>
        <fullName evidence="1">Uncharacterized protein</fullName>
    </submittedName>
</protein>
<comment type="caution">
    <text evidence="1">The sequence shown here is derived from an EMBL/GenBank/DDBJ whole genome shotgun (WGS) entry which is preliminary data.</text>
</comment>
<organism evidence="1 2">
    <name type="scientific">Paraburkholderia aspalathi</name>
    <dbReference type="NCBI Taxonomy" id="1324617"/>
    <lineage>
        <taxon>Bacteria</taxon>
        <taxon>Pseudomonadati</taxon>
        <taxon>Pseudomonadota</taxon>
        <taxon>Betaproteobacteria</taxon>
        <taxon>Burkholderiales</taxon>
        <taxon>Burkholderiaceae</taxon>
        <taxon>Paraburkholderia</taxon>
    </lineage>
</organism>
<name>A0ABN7NCE2_9BURK</name>
<evidence type="ECO:0000313" key="1">
    <source>
        <dbReference type="EMBL" id="CAE6871904.1"/>
    </source>
</evidence>
<proteinExistence type="predicted"/>
<keyword evidence="2" id="KW-1185">Reference proteome</keyword>
<sequence length="195" mass="22456">MIAPLARILDTFVANHANLLRDDVQLLADFDTDPDEHRTILRAHQLVRRQLISNHLARQRRVERLATAFLPFVRGYLNPGPVFLRGLRRRRRGKLLRFIQEQVALTGIARLLAARAEQLAHHDLQLFLHEVAFGLRHPKLAAKLVAFITQRITRSECCITFSNERVEFVDGDREAFARHAATLANRPPQWVNVNL</sequence>
<accession>A0ABN7NCE2</accession>
<dbReference type="EMBL" id="CAJNAU010000292">
    <property type="protein sequence ID" value="CAE6871904.1"/>
    <property type="molecule type" value="Genomic_DNA"/>
</dbReference>